<keyword evidence="1" id="KW-0812">Transmembrane</keyword>
<name>A0ABP1S3I1_9HEXA</name>
<feature type="transmembrane region" description="Helical" evidence="1">
    <location>
        <begin position="12"/>
        <end position="34"/>
    </location>
</feature>
<comment type="caution">
    <text evidence="2">The sequence shown here is derived from an EMBL/GenBank/DDBJ whole genome shotgun (WGS) entry which is preliminary data.</text>
</comment>
<keyword evidence="1" id="KW-0472">Membrane</keyword>
<organism evidence="2 3">
    <name type="scientific">Orchesella dallaii</name>
    <dbReference type="NCBI Taxonomy" id="48710"/>
    <lineage>
        <taxon>Eukaryota</taxon>
        <taxon>Metazoa</taxon>
        <taxon>Ecdysozoa</taxon>
        <taxon>Arthropoda</taxon>
        <taxon>Hexapoda</taxon>
        <taxon>Collembola</taxon>
        <taxon>Entomobryomorpha</taxon>
        <taxon>Entomobryoidea</taxon>
        <taxon>Orchesellidae</taxon>
        <taxon>Orchesellinae</taxon>
        <taxon>Orchesella</taxon>
    </lineage>
</organism>
<evidence type="ECO:0000313" key="2">
    <source>
        <dbReference type="EMBL" id="CAL8142883.1"/>
    </source>
</evidence>
<feature type="transmembrane region" description="Helical" evidence="1">
    <location>
        <begin position="76"/>
        <end position="98"/>
    </location>
</feature>
<proteinExistence type="predicted"/>
<sequence>MHSFRFQKLCGPLFMLVIVVLCCFVCTSSAGTYVGNGETATLRSSYPPKYTNTNTIAEARGGHDQNARSLLIKSLILAPLAMVVLILLLVLLIPIPVISNPLGRSFTSATASFLPSMQTARNVLSAEECVERVSCELSRMSKSYNSTSWIPQAVEQLLTGGKWSNRVVRGLKQAPSHCVQFTCSPAKTIKRSFKLE</sequence>
<protein>
    <submittedName>
        <fullName evidence="2">Uncharacterized protein</fullName>
    </submittedName>
</protein>
<gene>
    <name evidence="2" type="ORF">ODALV1_LOCUS29180</name>
</gene>
<evidence type="ECO:0000256" key="1">
    <source>
        <dbReference type="SAM" id="Phobius"/>
    </source>
</evidence>
<dbReference type="Proteomes" id="UP001642540">
    <property type="component" value="Unassembled WGS sequence"/>
</dbReference>
<evidence type="ECO:0000313" key="3">
    <source>
        <dbReference type="Proteomes" id="UP001642540"/>
    </source>
</evidence>
<accession>A0ABP1S3I1</accession>
<reference evidence="2 3" key="1">
    <citation type="submission" date="2024-08" db="EMBL/GenBank/DDBJ databases">
        <authorList>
            <person name="Cucini C."/>
            <person name="Frati F."/>
        </authorList>
    </citation>
    <scope>NUCLEOTIDE SEQUENCE [LARGE SCALE GENOMIC DNA]</scope>
</reference>
<keyword evidence="3" id="KW-1185">Reference proteome</keyword>
<keyword evidence="1" id="KW-1133">Transmembrane helix</keyword>
<dbReference type="EMBL" id="CAXLJM020000149">
    <property type="protein sequence ID" value="CAL8142883.1"/>
    <property type="molecule type" value="Genomic_DNA"/>
</dbReference>